<sequence>MLKLKANPRDTSPAKHRAHNYKKNAAHRSVVNNGPLHLHPSTSIDNTSLADGIDSTATGLDGSILSGMTETIDSNEEKKIDDNKIFRCKPMDHVYQDDFSQEPEPTVKMTIEGVENYLYNRNYQVKTHIVTPSSRGEIQPNPMLTQPNNDPWSSDPWNDTFCSTSSKDQQAVKSSGKTAQNTMADESFDTLQFHPRTHDPFNNHGVFEPFDLGFGVLQDTPLNDTTLTSATTSTEESPITSSIPRRRPSLVTIRVVVQERLSILFDESAKDPVCRVVGRIFVQPPSTTKRYHIDSFCLTVRDKKSNIEHWDEFNTRCQNITATVPHLALDPGDQVFSVSTTENLQSPVVGYTCIPRLRPMPMLLKTKVNRKDNRCRVGIRIRANPQNVYTLTDVAILVIVPLDMDGSSLTMSRKDGVWDSMKRSLTWTIPKLPPGEIVDIQAQFKAREGVKQLTENSSNFPVLARSNGSTTFSRIDLNSDYTKDGNIPVDIDVQRSCTVLYRKI</sequence>
<organism evidence="3 4">
    <name type="scientific">Nitzschia inconspicua</name>
    <dbReference type="NCBI Taxonomy" id="303405"/>
    <lineage>
        <taxon>Eukaryota</taxon>
        <taxon>Sar</taxon>
        <taxon>Stramenopiles</taxon>
        <taxon>Ochrophyta</taxon>
        <taxon>Bacillariophyta</taxon>
        <taxon>Bacillariophyceae</taxon>
        <taxon>Bacillariophycidae</taxon>
        <taxon>Bacillariales</taxon>
        <taxon>Bacillariaceae</taxon>
        <taxon>Nitzschia</taxon>
    </lineage>
</organism>
<dbReference type="InterPro" id="IPR028565">
    <property type="entry name" value="MHD"/>
</dbReference>
<dbReference type="Proteomes" id="UP000693970">
    <property type="component" value="Unassembled WGS sequence"/>
</dbReference>
<comment type="caution">
    <text evidence="3">The sequence shown here is derived from an EMBL/GenBank/DDBJ whole genome shotgun (WGS) entry which is preliminary data.</text>
</comment>
<protein>
    <recommendedName>
        <fullName evidence="2">MHD domain-containing protein</fullName>
    </recommendedName>
</protein>
<dbReference type="AlphaFoldDB" id="A0A9K3PN84"/>
<feature type="domain" description="MHD" evidence="2">
    <location>
        <begin position="250"/>
        <end position="504"/>
    </location>
</feature>
<evidence type="ECO:0000256" key="1">
    <source>
        <dbReference type="SAM" id="MobiDB-lite"/>
    </source>
</evidence>
<feature type="region of interest" description="Disordered" evidence="1">
    <location>
        <begin position="1"/>
        <end position="22"/>
    </location>
</feature>
<keyword evidence="4" id="KW-1185">Reference proteome</keyword>
<reference evidence="3" key="2">
    <citation type="submission" date="2021-04" db="EMBL/GenBank/DDBJ databases">
        <authorList>
            <person name="Podell S."/>
        </authorList>
    </citation>
    <scope>NUCLEOTIDE SEQUENCE</scope>
    <source>
        <strain evidence="3">Hildebrandi</strain>
    </source>
</reference>
<gene>
    <name evidence="3" type="ORF">IV203_002977</name>
</gene>
<evidence type="ECO:0000313" key="4">
    <source>
        <dbReference type="Proteomes" id="UP000693970"/>
    </source>
</evidence>
<name>A0A9K3PN84_9STRA</name>
<dbReference type="OrthoDB" id="47976at2759"/>
<dbReference type="EMBL" id="JAGRRH010000016">
    <property type="protein sequence ID" value="KAG7353622.1"/>
    <property type="molecule type" value="Genomic_DNA"/>
</dbReference>
<evidence type="ECO:0000259" key="2">
    <source>
        <dbReference type="PROSITE" id="PS51072"/>
    </source>
</evidence>
<evidence type="ECO:0000313" key="3">
    <source>
        <dbReference type="EMBL" id="KAG7353622.1"/>
    </source>
</evidence>
<reference evidence="3" key="1">
    <citation type="journal article" date="2021" name="Sci. Rep.">
        <title>Diploid genomic architecture of Nitzschia inconspicua, an elite biomass production diatom.</title>
        <authorList>
            <person name="Oliver A."/>
            <person name="Podell S."/>
            <person name="Pinowska A."/>
            <person name="Traller J.C."/>
            <person name="Smith S.R."/>
            <person name="McClure R."/>
            <person name="Beliaev A."/>
            <person name="Bohutskyi P."/>
            <person name="Hill E.A."/>
            <person name="Rabines A."/>
            <person name="Zheng H."/>
            <person name="Allen L.Z."/>
            <person name="Kuo A."/>
            <person name="Grigoriev I.V."/>
            <person name="Allen A.E."/>
            <person name="Hazlebeck D."/>
            <person name="Allen E.E."/>
        </authorList>
    </citation>
    <scope>NUCLEOTIDE SEQUENCE</scope>
    <source>
        <strain evidence="3">Hildebrandi</strain>
    </source>
</reference>
<accession>A0A9K3PN84</accession>
<proteinExistence type="predicted"/>
<dbReference type="PROSITE" id="PS51072">
    <property type="entry name" value="MHD"/>
    <property type="match status" value="1"/>
</dbReference>